<comment type="caution">
    <text evidence="5">The sequence shown here is derived from an EMBL/GenBank/DDBJ whole genome shotgun (WGS) entry which is preliminary data.</text>
</comment>
<dbReference type="InterPro" id="IPR039773">
    <property type="entry name" value="BAG_chaperone_regulator"/>
</dbReference>
<keyword evidence="2" id="KW-0143">Chaperone</keyword>
<dbReference type="GO" id="GO:0005829">
    <property type="term" value="C:cytosol"/>
    <property type="evidence" value="ECO:0007669"/>
    <property type="project" value="TreeGrafter"/>
</dbReference>
<reference evidence="5" key="1">
    <citation type="submission" date="2021-01" db="EMBL/GenBank/DDBJ databases">
        <authorList>
            <person name="Li R."/>
            <person name="Bekaert M."/>
        </authorList>
    </citation>
    <scope>NUCLEOTIDE SEQUENCE</scope>
    <source>
        <strain evidence="5">Farmed</strain>
    </source>
</reference>
<dbReference type="SUPFAM" id="SSF63491">
    <property type="entry name" value="BAG domain"/>
    <property type="match status" value="1"/>
</dbReference>
<feature type="domain" description="BAG" evidence="4">
    <location>
        <begin position="146"/>
        <end position="193"/>
    </location>
</feature>
<dbReference type="Gene3D" id="3.10.20.90">
    <property type="entry name" value="Phosphatidylinositol 3-kinase Catalytic Subunit, Chain A, domain 1"/>
    <property type="match status" value="1"/>
</dbReference>
<dbReference type="EMBL" id="CAHIKZ030000624">
    <property type="protein sequence ID" value="CAE1229902.1"/>
    <property type="molecule type" value="Genomic_DNA"/>
</dbReference>
<protein>
    <recommendedName>
        <fullName evidence="1">BAG family molecular chaperone regulator 1</fullName>
    </recommendedName>
</protein>
<dbReference type="Proteomes" id="UP000597762">
    <property type="component" value="Unassembled WGS sequence"/>
</dbReference>
<dbReference type="InterPro" id="IPR000626">
    <property type="entry name" value="Ubiquitin-like_dom"/>
</dbReference>
<dbReference type="GO" id="GO:0000774">
    <property type="term" value="F:adenyl-nucleotide exchange factor activity"/>
    <property type="evidence" value="ECO:0007669"/>
    <property type="project" value="TreeGrafter"/>
</dbReference>
<dbReference type="Pfam" id="PF00240">
    <property type="entry name" value="ubiquitin"/>
    <property type="match status" value="1"/>
</dbReference>
<dbReference type="GO" id="GO:0050821">
    <property type="term" value="P:protein stabilization"/>
    <property type="evidence" value="ECO:0007669"/>
    <property type="project" value="TreeGrafter"/>
</dbReference>
<evidence type="ECO:0000256" key="1">
    <source>
        <dbReference type="ARBA" id="ARBA00022374"/>
    </source>
</evidence>
<proteinExistence type="predicted"/>
<dbReference type="Gene3D" id="1.20.58.120">
    <property type="entry name" value="BAG domain"/>
    <property type="match status" value="1"/>
</dbReference>
<dbReference type="InterPro" id="IPR029071">
    <property type="entry name" value="Ubiquitin-like_domsf"/>
</dbReference>
<dbReference type="PROSITE" id="PS50053">
    <property type="entry name" value="UBIQUITIN_2"/>
    <property type="match status" value="1"/>
</dbReference>
<dbReference type="PANTHER" id="PTHR12329:SF16">
    <property type="entry name" value="BAG FAMILY MOLECULAR CHAPERONE REGULATOR 1"/>
    <property type="match status" value="1"/>
</dbReference>
<evidence type="ECO:0000259" key="3">
    <source>
        <dbReference type="PROSITE" id="PS50053"/>
    </source>
</evidence>
<dbReference type="PROSITE" id="PS51035">
    <property type="entry name" value="BAG"/>
    <property type="match status" value="1"/>
</dbReference>
<dbReference type="SMART" id="SM00264">
    <property type="entry name" value="BAG"/>
    <property type="match status" value="1"/>
</dbReference>
<dbReference type="GO" id="GO:0005634">
    <property type="term" value="C:nucleus"/>
    <property type="evidence" value="ECO:0007669"/>
    <property type="project" value="TreeGrafter"/>
</dbReference>
<organism evidence="5 6">
    <name type="scientific">Acanthosepion pharaonis</name>
    <name type="common">Pharaoh cuttlefish</name>
    <name type="synonym">Sepia pharaonis</name>
    <dbReference type="NCBI Taxonomy" id="158019"/>
    <lineage>
        <taxon>Eukaryota</taxon>
        <taxon>Metazoa</taxon>
        <taxon>Spiralia</taxon>
        <taxon>Lophotrochozoa</taxon>
        <taxon>Mollusca</taxon>
        <taxon>Cephalopoda</taxon>
        <taxon>Coleoidea</taxon>
        <taxon>Decapodiformes</taxon>
        <taxon>Sepiida</taxon>
        <taxon>Sepiina</taxon>
        <taxon>Sepiidae</taxon>
        <taxon>Acanthosepion</taxon>
    </lineage>
</organism>
<dbReference type="OrthoDB" id="417450at2759"/>
<dbReference type="PANTHER" id="PTHR12329">
    <property type="entry name" value="BCL2-ASSOCIATED ATHANOGENE"/>
    <property type="match status" value="1"/>
</dbReference>
<dbReference type="InterPro" id="IPR036533">
    <property type="entry name" value="BAG_dom_sf"/>
</dbReference>
<gene>
    <name evidence="5" type="ORF">SPHA_17499</name>
</gene>
<evidence type="ECO:0000256" key="2">
    <source>
        <dbReference type="ARBA" id="ARBA00023186"/>
    </source>
</evidence>
<evidence type="ECO:0000259" key="4">
    <source>
        <dbReference type="PROSITE" id="PS51035"/>
    </source>
</evidence>
<dbReference type="GO" id="GO:0051087">
    <property type="term" value="F:protein-folding chaperone binding"/>
    <property type="evidence" value="ECO:0007669"/>
    <property type="project" value="InterPro"/>
</dbReference>
<evidence type="ECO:0000313" key="5">
    <source>
        <dbReference type="EMBL" id="CAE1229902.1"/>
    </source>
</evidence>
<dbReference type="Pfam" id="PF02179">
    <property type="entry name" value="BAG"/>
    <property type="match status" value="1"/>
</dbReference>
<feature type="domain" description="Ubiquitin-like" evidence="3">
    <location>
        <begin position="39"/>
        <end position="94"/>
    </location>
</feature>
<dbReference type="InterPro" id="IPR003103">
    <property type="entry name" value="BAG_domain"/>
</dbReference>
<dbReference type="GO" id="GO:0016020">
    <property type="term" value="C:membrane"/>
    <property type="evidence" value="ECO:0007669"/>
    <property type="project" value="TreeGrafter"/>
</dbReference>
<name>A0A812BIQ7_ACAPH</name>
<dbReference type="SUPFAM" id="SSF54236">
    <property type="entry name" value="Ubiquitin-like"/>
    <property type="match status" value="1"/>
</dbReference>
<accession>A0A812BIQ7</accession>
<sequence length="201" mass="22538">MAAVADDTLSALSVVCSYGVKRLQVNVALPENETDGNLTCRHLFNAIQEASGVPVDRQKLIFKGRSLTNSDELLSNLNMKNGCKLMLMAKPKNSVIESPDQKALTDINNYIEKQEKSLQEVSRYVTGLNQENVEDIDWKKIADQLKVADETLMQMLEKLDGLVLSAEATDSRNQRKELVTKIQTLLKECDRLSHLNKNSMK</sequence>
<keyword evidence="6" id="KW-1185">Reference proteome</keyword>
<evidence type="ECO:0000313" key="6">
    <source>
        <dbReference type="Proteomes" id="UP000597762"/>
    </source>
</evidence>
<dbReference type="AlphaFoldDB" id="A0A812BIQ7"/>